<reference evidence="1 2" key="1">
    <citation type="submission" date="2018-10" db="EMBL/GenBank/DDBJ databases">
        <title>Draft Genome Sequence of Bacteroides sp. KCTC 15687.</title>
        <authorList>
            <person name="Yu S.Y."/>
            <person name="Kim J.S."/>
            <person name="Oh B.S."/>
            <person name="Park S.H."/>
            <person name="Kang S.W."/>
            <person name="Park J.E."/>
            <person name="Choi S.H."/>
            <person name="Han K.I."/>
            <person name="Lee K.C."/>
            <person name="Eom M.K."/>
            <person name="Suh M.K."/>
            <person name="Lee D.H."/>
            <person name="Yoon H."/>
            <person name="Kim B."/>
            <person name="Yang S.J."/>
            <person name="Lee J.S."/>
            <person name="Lee J.H."/>
        </authorList>
    </citation>
    <scope>NUCLEOTIDE SEQUENCE [LARGE SCALE GENOMIC DNA]</scope>
    <source>
        <strain evidence="1 2">KCTC 15687</strain>
    </source>
</reference>
<name>A0A401LSE7_9BACE</name>
<dbReference type="Proteomes" id="UP000288079">
    <property type="component" value="Unassembled WGS sequence"/>
</dbReference>
<dbReference type="RefSeq" id="WP_125040579.1">
    <property type="nucleotide sequence ID" value="NZ_BHWB01000003.1"/>
</dbReference>
<keyword evidence="2" id="KW-1185">Reference proteome</keyword>
<dbReference type="OrthoDB" id="9864539at2"/>
<sequence length="331" mass="37831">MKKSLTENSFRSIDDMSPDELKSYLDENGYWDFYDKIFIEGIEKEGEGVTWIRKHPHEFEYNILTHEDLIKLQLSTWLQRMREEGAPGMKNNPNSVEAYNAFARCDEWRGGYVEGYGYIDVAASSLYGNSLCLGNSWYACGAPQNPIRVAKFYKLSLANRWRGGDVSSWGYVSENTKILGCSTETLTQVGQGEVTLGTLINVNHSLGHGVVTIESMKNRFKDFWDTARNSYQIDDGILSEYIRQNFYYAQTNDIKEGLAQHKTSLLRQVTRTTDDYQGIKKYGYDVMVVDYNGIKHKYECIEPTGPSVTSISEKDIREGKIEIQTHILSKS</sequence>
<dbReference type="EMBL" id="BHWB01000003">
    <property type="protein sequence ID" value="GCB34373.1"/>
    <property type="molecule type" value="Genomic_DNA"/>
</dbReference>
<protein>
    <submittedName>
        <fullName evidence="1">Uncharacterized protein</fullName>
    </submittedName>
</protein>
<gene>
    <name evidence="1" type="ORF">KGMB02408_13180</name>
</gene>
<evidence type="ECO:0000313" key="1">
    <source>
        <dbReference type="EMBL" id="GCB34373.1"/>
    </source>
</evidence>
<comment type="caution">
    <text evidence="1">The sequence shown here is derived from an EMBL/GenBank/DDBJ whole genome shotgun (WGS) entry which is preliminary data.</text>
</comment>
<accession>A0A401LSE7</accession>
<proteinExistence type="predicted"/>
<organism evidence="1 2">
    <name type="scientific">Bacteroides faecalis</name>
    <dbReference type="NCBI Taxonomy" id="2447885"/>
    <lineage>
        <taxon>Bacteria</taxon>
        <taxon>Pseudomonadati</taxon>
        <taxon>Bacteroidota</taxon>
        <taxon>Bacteroidia</taxon>
        <taxon>Bacteroidales</taxon>
        <taxon>Bacteroidaceae</taxon>
        <taxon>Bacteroides</taxon>
    </lineage>
</organism>
<dbReference type="AlphaFoldDB" id="A0A401LSE7"/>
<evidence type="ECO:0000313" key="2">
    <source>
        <dbReference type="Proteomes" id="UP000288079"/>
    </source>
</evidence>